<dbReference type="InterPro" id="IPR050147">
    <property type="entry name" value="Ser/Thr_Dehydratase"/>
</dbReference>
<dbReference type="GO" id="GO:0006565">
    <property type="term" value="P:L-serine catabolic process"/>
    <property type="evidence" value="ECO:0007669"/>
    <property type="project" value="TreeGrafter"/>
</dbReference>
<evidence type="ECO:0000256" key="3">
    <source>
        <dbReference type="ARBA" id="ARBA00023239"/>
    </source>
</evidence>
<feature type="non-terminal residue" evidence="5">
    <location>
        <position position="1"/>
    </location>
</feature>
<dbReference type="GO" id="GO:0003941">
    <property type="term" value="F:L-serine ammonia-lyase activity"/>
    <property type="evidence" value="ECO:0007669"/>
    <property type="project" value="TreeGrafter"/>
</dbReference>
<dbReference type="GO" id="GO:0004794">
    <property type="term" value="F:threonine deaminase activity"/>
    <property type="evidence" value="ECO:0007669"/>
    <property type="project" value="TreeGrafter"/>
</dbReference>
<dbReference type="SUPFAM" id="SSF53686">
    <property type="entry name" value="Tryptophan synthase beta subunit-like PLP-dependent enzymes"/>
    <property type="match status" value="1"/>
</dbReference>
<dbReference type="InterPro" id="IPR036052">
    <property type="entry name" value="TrpB-like_PALP_sf"/>
</dbReference>
<dbReference type="CDD" id="cd04886">
    <property type="entry name" value="ACT_ThrD-II-like"/>
    <property type="match status" value="1"/>
</dbReference>
<evidence type="ECO:0000313" key="5">
    <source>
        <dbReference type="EMBL" id="EFK95864.1"/>
    </source>
</evidence>
<dbReference type="GO" id="GO:0009097">
    <property type="term" value="P:isoleucine biosynthetic process"/>
    <property type="evidence" value="ECO:0007669"/>
    <property type="project" value="TreeGrafter"/>
</dbReference>
<reference evidence="5" key="2">
    <citation type="journal article" date="2011" name="Microb. Ecol.">
        <title>Taxonomic and Functional Metagenomic Profiling of the Microbial Community in the Anoxic Sediment of a Sub-saline Shallow Lake (Laguna de Carrizo, Central Spain).</title>
        <authorList>
            <person name="Ferrer M."/>
            <person name="Guazzaroni M.E."/>
            <person name="Richter M."/>
            <person name="Garcia-Salamanca A."/>
            <person name="Yarza P."/>
            <person name="Suarez-Suarez A."/>
            <person name="Solano J."/>
            <person name="Alcaide M."/>
            <person name="van Dillewijn P."/>
            <person name="Molina-Henares M.A."/>
            <person name="Lopez-Cortes N."/>
            <person name="Al-Ramahi Y."/>
            <person name="Guerrero C."/>
            <person name="Acosta A."/>
            <person name="de Eugenio L.I."/>
            <person name="Martinez V."/>
            <person name="Marques S."/>
            <person name="Rojo F."/>
            <person name="Santero E."/>
            <person name="Genilloud O."/>
            <person name="Perez-Perez J."/>
            <person name="Rossello-Mora R."/>
            <person name="Ramos J.L."/>
        </authorList>
    </citation>
    <scope>NUCLEOTIDE SEQUENCE</scope>
</reference>
<reference evidence="5" key="1">
    <citation type="submission" date="2010-07" db="EMBL/GenBank/DDBJ databases">
        <authorList>
            <consortium name="CONSOLIDER consortium CSD2007-00005"/>
            <person name="Guazzaroni M.-E."/>
            <person name="Richter M."/>
            <person name="Garcia-Salamanca A."/>
            <person name="Yarza P."/>
            <person name="Ferrer M."/>
        </authorList>
    </citation>
    <scope>NUCLEOTIDE SEQUENCE</scope>
</reference>
<dbReference type="AlphaFoldDB" id="D9PKQ0"/>
<dbReference type="EMBL" id="ADZX01000635">
    <property type="protein sequence ID" value="EFK95864.1"/>
    <property type="molecule type" value="Genomic_DNA"/>
</dbReference>
<dbReference type="PANTHER" id="PTHR48078">
    <property type="entry name" value="THREONINE DEHYDRATASE, MITOCHONDRIAL-RELATED"/>
    <property type="match status" value="1"/>
</dbReference>
<feature type="domain" description="Tryptophan synthase beta chain-like PALP" evidence="4">
    <location>
        <begin position="1"/>
        <end position="104"/>
    </location>
</feature>
<comment type="cofactor">
    <cofactor evidence="1">
        <name>pyridoxal 5'-phosphate</name>
        <dbReference type="ChEBI" id="CHEBI:597326"/>
    </cofactor>
</comment>
<evidence type="ECO:0000259" key="4">
    <source>
        <dbReference type="Pfam" id="PF00291"/>
    </source>
</evidence>
<name>D9PKQ0_9ZZZZ</name>
<accession>D9PKQ0</accession>
<keyword evidence="3" id="KW-0456">Lyase</keyword>
<dbReference type="PANTHER" id="PTHR48078:SF6">
    <property type="entry name" value="L-THREONINE DEHYDRATASE CATABOLIC TDCB"/>
    <property type="match status" value="1"/>
</dbReference>
<dbReference type="Pfam" id="PF00291">
    <property type="entry name" value="PALP"/>
    <property type="match status" value="1"/>
</dbReference>
<comment type="caution">
    <text evidence="5">The sequence shown here is derived from an EMBL/GenBank/DDBJ whole genome shotgun (WGS) entry which is preliminary data.</text>
</comment>
<dbReference type="InterPro" id="IPR044561">
    <property type="entry name" value="ACT_ThrD-II-like"/>
</dbReference>
<sequence length="203" mass="22347">GVQTSICPSTIRSLEQGSPAVVEVCHTLADGIAVNRPGDLNFSIIQKYVDDVVDVDEESIASAIFNLLDKANIIAEGSGAVPLAALMEGRITHRAKRYILIISGGNIEINTIDRILQRGSIRMGRLIRIEVDLLDVPGSLWNLMGIVAREKANVLHIFHDRLNLEKPLQVSRVKLSLETRGHDHAKDVVSKLREAGYDIRQTL</sequence>
<evidence type="ECO:0000256" key="1">
    <source>
        <dbReference type="ARBA" id="ARBA00001933"/>
    </source>
</evidence>
<dbReference type="GO" id="GO:0006567">
    <property type="term" value="P:L-threonine catabolic process"/>
    <property type="evidence" value="ECO:0007669"/>
    <property type="project" value="TreeGrafter"/>
</dbReference>
<keyword evidence="2" id="KW-0663">Pyridoxal phosphate</keyword>
<protein>
    <submittedName>
        <fullName evidence="5">Threonine dehydratase</fullName>
    </submittedName>
</protein>
<organism evidence="5">
    <name type="scientific">sediment metagenome</name>
    <dbReference type="NCBI Taxonomy" id="749907"/>
    <lineage>
        <taxon>unclassified sequences</taxon>
        <taxon>metagenomes</taxon>
        <taxon>ecological metagenomes</taxon>
    </lineage>
</organism>
<gene>
    <name evidence="5" type="ORF">LDC_2119</name>
</gene>
<evidence type="ECO:0000256" key="2">
    <source>
        <dbReference type="ARBA" id="ARBA00022898"/>
    </source>
</evidence>
<dbReference type="Gene3D" id="3.40.50.1100">
    <property type="match status" value="1"/>
</dbReference>
<proteinExistence type="predicted"/>
<dbReference type="InterPro" id="IPR001926">
    <property type="entry name" value="TrpB-like_PALP"/>
</dbReference>